<dbReference type="AlphaFoldDB" id="A0A934JZ91"/>
<feature type="non-terminal residue" evidence="2">
    <location>
        <position position="1"/>
    </location>
</feature>
<proteinExistence type="predicted"/>
<comment type="caution">
    <text evidence="2">The sequence shown here is derived from an EMBL/GenBank/DDBJ whole genome shotgun (WGS) entry which is preliminary data.</text>
</comment>
<organism evidence="2 3">
    <name type="scientific">Candidatus Nephthysia bennettiae</name>
    <dbReference type="NCBI Taxonomy" id="3127016"/>
    <lineage>
        <taxon>Bacteria</taxon>
        <taxon>Bacillati</taxon>
        <taxon>Candidatus Dormiibacterota</taxon>
        <taxon>Candidatus Dormibacteria</taxon>
        <taxon>Candidatus Dormibacterales</taxon>
        <taxon>Candidatus Dormibacteraceae</taxon>
        <taxon>Candidatus Nephthysia</taxon>
    </lineage>
</organism>
<dbReference type="Proteomes" id="UP000612893">
    <property type="component" value="Unassembled WGS sequence"/>
</dbReference>
<reference evidence="2" key="1">
    <citation type="submission" date="2020-10" db="EMBL/GenBank/DDBJ databases">
        <title>Ca. Dormibacterota MAGs.</title>
        <authorList>
            <person name="Montgomery K."/>
        </authorList>
    </citation>
    <scope>NUCLEOTIDE SEQUENCE [LARGE SCALE GENOMIC DNA]</scope>
    <source>
        <strain evidence="2">SC8812_S17_10</strain>
    </source>
</reference>
<name>A0A934JZ91_9BACT</name>
<dbReference type="EMBL" id="JAEKNR010000072">
    <property type="protein sequence ID" value="MBJ7597642.1"/>
    <property type="molecule type" value="Genomic_DNA"/>
</dbReference>
<evidence type="ECO:0000313" key="2">
    <source>
        <dbReference type="EMBL" id="MBJ7597642.1"/>
    </source>
</evidence>
<keyword evidence="3" id="KW-1185">Reference proteome</keyword>
<feature type="compositionally biased region" description="Basic residues" evidence="1">
    <location>
        <begin position="1"/>
        <end position="12"/>
    </location>
</feature>
<dbReference type="RefSeq" id="WP_338200030.1">
    <property type="nucleotide sequence ID" value="NZ_JAEKNR010000072.1"/>
</dbReference>
<sequence>QPPAAPRRRRASRRTDGEGRDGTAVPLSENSKGSDTPRRRRSTKPEPPAADEPVQAELPVELFQAGE</sequence>
<evidence type="ECO:0000256" key="1">
    <source>
        <dbReference type="SAM" id="MobiDB-lite"/>
    </source>
</evidence>
<evidence type="ECO:0000313" key="3">
    <source>
        <dbReference type="Proteomes" id="UP000612893"/>
    </source>
</evidence>
<protein>
    <submittedName>
        <fullName evidence="2">Uncharacterized protein</fullName>
    </submittedName>
</protein>
<gene>
    <name evidence="2" type="ORF">JF922_06095</name>
</gene>
<feature type="region of interest" description="Disordered" evidence="1">
    <location>
        <begin position="1"/>
        <end position="67"/>
    </location>
</feature>
<accession>A0A934JZ91</accession>